<sequence>MKNLLSQQNIQPHVTVLTIGVIPSILANGLSITIDKFASFDPKSSMEAVAAIQNATSSEQTTVQSMA</sequence>
<accession>A0A9P9E134</accession>
<dbReference type="Proteomes" id="UP000717696">
    <property type="component" value="Unassembled WGS sequence"/>
</dbReference>
<dbReference type="OrthoDB" id="5183255at2759"/>
<evidence type="ECO:0000313" key="2">
    <source>
        <dbReference type="Proteomes" id="UP000717696"/>
    </source>
</evidence>
<proteinExistence type="predicted"/>
<dbReference type="AlphaFoldDB" id="A0A9P9E134"/>
<dbReference type="EMBL" id="JAGMUU010000022">
    <property type="protein sequence ID" value="KAH7128081.1"/>
    <property type="molecule type" value="Genomic_DNA"/>
</dbReference>
<gene>
    <name evidence="1" type="ORF">B0J13DRAFT_453680</name>
</gene>
<name>A0A9P9E134_9HYPO</name>
<comment type="caution">
    <text evidence="1">The sequence shown here is derived from an EMBL/GenBank/DDBJ whole genome shotgun (WGS) entry which is preliminary data.</text>
</comment>
<organism evidence="1 2">
    <name type="scientific">Dactylonectria estremocensis</name>
    <dbReference type="NCBI Taxonomy" id="1079267"/>
    <lineage>
        <taxon>Eukaryota</taxon>
        <taxon>Fungi</taxon>
        <taxon>Dikarya</taxon>
        <taxon>Ascomycota</taxon>
        <taxon>Pezizomycotina</taxon>
        <taxon>Sordariomycetes</taxon>
        <taxon>Hypocreomycetidae</taxon>
        <taxon>Hypocreales</taxon>
        <taxon>Nectriaceae</taxon>
        <taxon>Dactylonectria</taxon>
    </lineage>
</organism>
<protein>
    <submittedName>
        <fullName evidence="1">Uncharacterized protein</fullName>
    </submittedName>
</protein>
<reference evidence="1" key="1">
    <citation type="journal article" date="2021" name="Nat. Commun.">
        <title>Genetic determinants of endophytism in the Arabidopsis root mycobiome.</title>
        <authorList>
            <person name="Mesny F."/>
            <person name="Miyauchi S."/>
            <person name="Thiergart T."/>
            <person name="Pickel B."/>
            <person name="Atanasova L."/>
            <person name="Karlsson M."/>
            <person name="Huettel B."/>
            <person name="Barry K.W."/>
            <person name="Haridas S."/>
            <person name="Chen C."/>
            <person name="Bauer D."/>
            <person name="Andreopoulos W."/>
            <person name="Pangilinan J."/>
            <person name="LaButti K."/>
            <person name="Riley R."/>
            <person name="Lipzen A."/>
            <person name="Clum A."/>
            <person name="Drula E."/>
            <person name="Henrissat B."/>
            <person name="Kohler A."/>
            <person name="Grigoriev I.V."/>
            <person name="Martin F.M."/>
            <person name="Hacquard S."/>
        </authorList>
    </citation>
    <scope>NUCLEOTIDE SEQUENCE</scope>
    <source>
        <strain evidence="1">MPI-CAGE-AT-0021</strain>
    </source>
</reference>
<keyword evidence="2" id="KW-1185">Reference proteome</keyword>
<evidence type="ECO:0000313" key="1">
    <source>
        <dbReference type="EMBL" id="KAH7128081.1"/>
    </source>
</evidence>